<keyword evidence="1" id="KW-0479">Metal-binding</keyword>
<protein>
    <submittedName>
        <fullName evidence="7">Uncharacterized protein</fullName>
    </submittedName>
</protein>
<dbReference type="SUPFAM" id="SSF54862">
    <property type="entry name" value="4Fe-4S ferredoxins"/>
    <property type="match status" value="2"/>
</dbReference>
<dbReference type="Pfam" id="PF13370">
    <property type="entry name" value="Fer4_13"/>
    <property type="match status" value="2"/>
</dbReference>
<dbReference type="GO" id="GO:0005506">
    <property type="term" value="F:iron ion binding"/>
    <property type="evidence" value="ECO:0007669"/>
    <property type="project" value="InterPro"/>
</dbReference>
<dbReference type="AlphaFoldDB" id="A0AAW1RKT1"/>
<gene>
    <name evidence="7" type="ORF">WJX74_000753</name>
</gene>
<evidence type="ECO:0000256" key="4">
    <source>
        <dbReference type="SAM" id="MobiDB-lite"/>
    </source>
</evidence>
<dbReference type="Pfam" id="PF00226">
    <property type="entry name" value="DnaJ"/>
    <property type="match status" value="2"/>
</dbReference>
<dbReference type="GO" id="GO:0009055">
    <property type="term" value="F:electron transfer activity"/>
    <property type="evidence" value="ECO:0007669"/>
    <property type="project" value="InterPro"/>
</dbReference>
<feature type="domain" description="J" evidence="5">
    <location>
        <begin position="80"/>
        <end position="143"/>
    </location>
</feature>
<dbReference type="CDD" id="cd06257">
    <property type="entry name" value="DnaJ"/>
    <property type="match status" value="1"/>
</dbReference>
<evidence type="ECO:0000256" key="2">
    <source>
        <dbReference type="ARBA" id="ARBA00023004"/>
    </source>
</evidence>
<comment type="caution">
    <text evidence="7">The sequence shown here is derived from an EMBL/GenBank/DDBJ whole genome shotgun (WGS) entry which is preliminary data.</text>
</comment>
<organism evidence="7 8">
    <name type="scientific">Apatococcus lobatus</name>
    <dbReference type="NCBI Taxonomy" id="904363"/>
    <lineage>
        <taxon>Eukaryota</taxon>
        <taxon>Viridiplantae</taxon>
        <taxon>Chlorophyta</taxon>
        <taxon>core chlorophytes</taxon>
        <taxon>Trebouxiophyceae</taxon>
        <taxon>Chlorellales</taxon>
        <taxon>Chlorellaceae</taxon>
        <taxon>Apatococcus</taxon>
    </lineage>
</organism>
<sequence length="641" mass="70657">MHASLQGGSSTRPFSSTPASFSTVRPHRAGARKGVPWSTSTLAVAQPDTFALTVSSLDAQYYREVDLGNRPDLNTAAPGDFYELLGLEANADAAAVRAAYRALQRIVHPDIIGDSAHELAILMNSAYATLSDVKARQLYDDDLRHMKREVGTFDGRPVSAWQGGPDENRALFVDETACIGCRQCTGICPDTFAMEDDYGRARVTTQWADDAEYVSEAIDLCPLDCISYVPRDQLALLEFVMKSCKREDPAILARRRSGNMGTAPNKENPFDRARVFLKRRKEAKLSIESGSAKRTHDETLSAAIARAWIALPHEQPGLIHHRHWKASKDLVLPNASKSGPRRRQSCPQVTAAQPDRTASTALSVSEDAQYYREVELGNRPELNAAAPGDFYELLGLQHSADQATVRTAYRRLQRLVHPDIIGGSSHELAILMNSAYATLSDPQARQLYDADLKHMRQEVGAFDGRPVSAWQGAAGESRAVFVDEAACIGCRQCTNVCPETFAMEDNYGRARVTTQWADDAEAVSEAVDLCPVDCIYYVPRDQLALLEFVMKGCKREDAATLADRRSGSLGPGSNSADPFDQARVFLRHRHQVKLGMDPGSIRRTHDETLSAVIAKAWIALPQHACLNGWPTWMQQDQAIPY</sequence>
<evidence type="ECO:0000313" key="7">
    <source>
        <dbReference type="EMBL" id="KAK9834394.1"/>
    </source>
</evidence>
<dbReference type="PANTHER" id="PTHR45295:SF1">
    <property type="entry name" value="CHAPERONE PROTEIN DNAJ C76, CHLOROPLASTIC"/>
    <property type="match status" value="1"/>
</dbReference>
<name>A0AAW1RKT1_9CHLO</name>
<keyword evidence="2" id="KW-0408">Iron</keyword>
<evidence type="ECO:0000256" key="1">
    <source>
        <dbReference type="ARBA" id="ARBA00022723"/>
    </source>
</evidence>
<feature type="compositionally biased region" description="Polar residues" evidence="4">
    <location>
        <begin position="1"/>
        <end position="23"/>
    </location>
</feature>
<evidence type="ECO:0000313" key="8">
    <source>
        <dbReference type="Proteomes" id="UP001438707"/>
    </source>
</evidence>
<dbReference type="PRINTS" id="PR00352">
    <property type="entry name" value="3FE4SFRDOXIN"/>
</dbReference>
<dbReference type="PANTHER" id="PTHR45295">
    <property type="entry name" value="CHAPERONE PROTEIN DNAJ C76, CHLOROPLASTIC"/>
    <property type="match status" value="1"/>
</dbReference>
<keyword evidence="3" id="KW-0411">Iron-sulfur</keyword>
<evidence type="ECO:0000259" key="5">
    <source>
        <dbReference type="PROSITE" id="PS50076"/>
    </source>
</evidence>
<feature type="compositionally biased region" description="Polar residues" evidence="4">
    <location>
        <begin position="345"/>
        <end position="360"/>
    </location>
</feature>
<dbReference type="InterPro" id="IPR017896">
    <property type="entry name" value="4Fe4S_Fe-S-bd"/>
</dbReference>
<dbReference type="PROSITE" id="PS51379">
    <property type="entry name" value="4FE4S_FER_2"/>
    <property type="match status" value="2"/>
</dbReference>
<feature type="domain" description="4Fe-4S ferredoxin-type" evidence="6">
    <location>
        <begin position="169"/>
        <end position="197"/>
    </location>
</feature>
<dbReference type="InterPro" id="IPR036869">
    <property type="entry name" value="J_dom_sf"/>
</dbReference>
<dbReference type="EMBL" id="JALJOS010000009">
    <property type="protein sequence ID" value="KAK9834394.1"/>
    <property type="molecule type" value="Genomic_DNA"/>
</dbReference>
<evidence type="ECO:0000259" key="6">
    <source>
        <dbReference type="PROSITE" id="PS51379"/>
    </source>
</evidence>
<dbReference type="InterPro" id="IPR001623">
    <property type="entry name" value="DnaJ_domain"/>
</dbReference>
<dbReference type="Gene3D" id="1.10.287.110">
    <property type="entry name" value="DnaJ domain"/>
    <property type="match status" value="2"/>
</dbReference>
<feature type="domain" description="J" evidence="5">
    <location>
        <begin position="389"/>
        <end position="452"/>
    </location>
</feature>
<dbReference type="InterPro" id="IPR017900">
    <property type="entry name" value="4Fe4S_Fe_S_CS"/>
</dbReference>
<feature type="region of interest" description="Disordered" evidence="4">
    <location>
        <begin position="333"/>
        <end position="360"/>
    </location>
</feature>
<proteinExistence type="predicted"/>
<dbReference type="PROSITE" id="PS50076">
    <property type="entry name" value="DNAJ_2"/>
    <property type="match status" value="2"/>
</dbReference>
<feature type="domain" description="4Fe-4S ferredoxin-type" evidence="6">
    <location>
        <begin position="478"/>
        <end position="506"/>
    </location>
</feature>
<accession>A0AAW1RKT1</accession>
<dbReference type="SMART" id="SM00271">
    <property type="entry name" value="DnaJ"/>
    <property type="match status" value="2"/>
</dbReference>
<dbReference type="SUPFAM" id="SSF46565">
    <property type="entry name" value="Chaperone J-domain"/>
    <property type="match status" value="2"/>
</dbReference>
<feature type="region of interest" description="Disordered" evidence="4">
    <location>
        <begin position="1"/>
        <end position="33"/>
    </location>
</feature>
<dbReference type="InterPro" id="IPR001080">
    <property type="entry name" value="3Fe4S_ferredoxin"/>
</dbReference>
<dbReference type="GO" id="GO:0051536">
    <property type="term" value="F:iron-sulfur cluster binding"/>
    <property type="evidence" value="ECO:0007669"/>
    <property type="project" value="UniProtKB-KW"/>
</dbReference>
<reference evidence="7 8" key="1">
    <citation type="journal article" date="2024" name="Nat. Commun.">
        <title>Phylogenomics reveals the evolutionary origins of lichenization in chlorophyte algae.</title>
        <authorList>
            <person name="Puginier C."/>
            <person name="Libourel C."/>
            <person name="Otte J."/>
            <person name="Skaloud P."/>
            <person name="Haon M."/>
            <person name="Grisel S."/>
            <person name="Petersen M."/>
            <person name="Berrin J.G."/>
            <person name="Delaux P.M."/>
            <person name="Dal Grande F."/>
            <person name="Keller J."/>
        </authorList>
    </citation>
    <scope>NUCLEOTIDE SEQUENCE [LARGE SCALE GENOMIC DNA]</scope>
    <source>
        <strain evidence="7 8">SAG 2145</strain>
    </source>
</reference>
<dbReference type="Gene3D" id="3.30.70.20">
    <property type="match status" value="2"/>
</dbReference>
<keyword evidence="8" id="KW-1185">Reference proteome</keyword>
<dbReference type="Proteomes" id="UP001438707">
    <property type="component" value="Unassembled WGS sequence"/>
</dbReference>
<dbReference type="PROSITE" id="PS00198">
    <property type="entry name" value="4FE4S_FER_1"/>
    <property type="match status" value="2"/>
</dbReference>
<evidence type="ECO:0000256" key="3">
    <source>
        <dbReference type="ARBA" id="ARBA00023014"/>
    </source>
</evidence>